<keyword evidence="1" id="KW-0812">Transmembrane</keyword>
<feature type="transmembrane region" description="Helical" evidence="1">
    <location>
        <begin position="242"/>
        <end position="268"/>
    </location>
</feature>
<protein>
    <submittedName>
        <fullName evidence="2">Uncharacterized protein</fullName>
    </submittedName>
</protein>
<dbReference type="EMBL" id="JARKIB010000118">
    <property type="protein sequence ID" value="KAJ7737125.1"/>
    <property type="molecule type" value="Genomic_DNA"/>
</dbReference>
<name>A0AAD7MZ41_9AGAR</name>
<evidence type="ECO:0000256" key="1">
    <source>
        <dbReference type="SAM" id="Phobius"/>
    </source>
</evidence>
<keyword evidence="1" id="KW-1133">Transmembrane helix</keyword>
<comment type="caution">
    <text evidence="2">The sequence shown here is derived from an EMBL/GenBank/DDBJ whole genome shotgun (WGS) entry which is preliminary data.</text>
</comment>
<organism evidence="2 3">
    <name type="scientific">Mycena metata</name>
    <dbReference type="NCBI Taxonomy" id="1033252"/>
    <lineage>
        <taxon>Eukaryota</taxon>
        <taxon>Fungi</taxon>
        <taxon>Dikarya</taxon>
        <taxon>Basidiomycota</taxon>
        <taxon>Agaricomycotina</taxon>
        <taxon>Agaricomycetes</taxon>
        <taxon>Agaricomycetidae</taxon>
        <taxon>Agaricales</taxon>
        <taxon>Marasmiineae</taxon>
        <taxon>Mycenaceae</taxon>
        <taxon>Mycena</taxon>
    </lineage>
</organism>
<accession>A0AAD7MZ41</accession>
<proteinExistence type="predicted"/>
<gene>
    <name evidence="2" type="ORF">B0H16DRAFT_1466395</name>
</gene>
<evidence type="ECO:0000313" key="2">
    <source>
        <dbReference type="EMBL" id="KAJ7737125.1"/>
    </source>
</evidence>
<dbReference type="Proteomes" id="UP001215598">
    <property type="component" value="Unassembled WGS sequence"/>
</dbReference>
<feature type="transmembrane region" description="Helical" evidence="1">
    <location>
        <begin position="288"/>
        <end position="309"/>
    </location>
</feature>
<dbReference type="AlphaFoldDB" id="A0AAD7MZ41"/>
<feature type="transmembrane region" description="Helical" evidence="1">
    <location>
        <begin position="33"/>
        <end position="56"/>
    </location>
</feature>
<reference evidence="2" key="1">
    <citation type="submission" date="2023-03" db="EMBL/GenBank/DDBJ databases">
        <title>Massive genome expansion in bonnet fungi (Mycena s.s.) driven by repeated elements and novel gene families across ecological guilds.</title>
        <authorList>
            <consortium name="Lawrence Berkeley National Laboratory"/>
            <person name="Harder C.B."/>
            <person name="Miyauchi S."/>
            <person name="Viragh M."/>
            <person name="Kuo A."/>
            <person name="Thoen E."/>
            <person name="Andreopoulos B."/>
            <person name="Lu D."/>
            <person name="Skrede I."/>
            <person name="Drula E."/>
            <person name="Henrissat B."/>
            <person name="Morin E."/>
            <person name="Kohler A."/>
            <person name="Barry K."/>
            <person name="LaButti K."/>
            <person name="Morin E."/>
            <person name="Salamov A."/>
            <person name="Lipzen A."/>
            <person name="Mereny Z."/>
            <person name="Hegedus B."/>
            <person name="Baldrian P."/>
            <person name="Stursova M."/>
            <person name="Weitz H."/>
            <person name="Taylor A."/>
            <person name="Grigoriev I.V."/>
            <person name="Nagy L.G."/>
            <person name="Martin F."/>
            <person name="Kauserud H."/>
        </authorList>
    </citation>
    <scope>NUCLEOTIDE SEQUENCE</scope>
    <source>
        <strain evidence="2">CBHHK182m</strain>
    </source>
</reference>
<keyword evidence="1" id="KW-0472">Membrane</keyword>
<evidence type="ECO:0000313" key="3">
    <source>
        <dbReference type="Proteomes" id="UP001215598"/>
    </source>
</evidence>
<keyword evidence="3" id="KW-1185">Reference proteome</keyword>
<feature type="transmembrane region" description="Helical" evidence="1">
    <location>
        <begin position="362"/>
        <end position="384"/>
    </location>
</feature>
<sequence>MFNYIAKRGVEYRQAGTPELSEPTGADIQGNPMMTLVVVFTTLGLFLVLASIRYTLGTIVGTLAMVESPSAVGIVERGPPAYTDEGSLIPDTTEKDAHSPSAVGIVERGPPAYTDEESLIPDTTEKDAHVELMVVNRKPMTADVSATMRHLHSVGGIFAHWRGLGISILYTSVHAVLSKVLLSILGSFVLGPNLFSTTMVSILSSLCLVRMHLLWTHTIIAHPTSKSFLGRIIPRSQCKPMFLATLVFATAEHVTVLVPLAVAHLLGVPEAITLEQATGGDRTRFTPLMALRILTVLTTTAVLALFVLLPAAGAHTRVEAALLPDDMAPIVPIERAAITFVPAWRSFDRAARIRVLKVYAKMVGVQNAVALVGFLVIAAEIYIFGGEGFTTLLPVNLG</sequence>